<keyword evidence="2" id="KW-1185">Reference proteome</keyword>
<organism evidence="1 2">
    <name type="scientific">Mangrovivirga halotolerans</name>
    <dbReference type="NCBI Taxonomy" id="2993936"/>
    <lineage>
        <taxon>Bacteria</taxon>
        <taxon>Pseudomonadati</taxon>
        <taxon>Bacteroidota</taxon>
        <taxon>Cytophagia</taxon>
        <taxon>Cytophagales</taxon>
        <taxon>Mangrovivirgaceae</taxon>
        <taxon>Mangrovivirga</taxon>
    </lineage>
</organism>
<dbReference type="RefSeq" id="WP_266054609.1">
    <property type="nucleotide sequence ID" value="NZ_JAPFQN010000001.1"/>
</dbReference>
<evidence type="ECO:0000313" key="2">
    <source>
        <dbReference type="Proteomes" id="UP001209885"/>
    </source>
</evidence>
<dbReference type="Proteomes" id="UP001209885">
    <property type="component" value="Unassembled WGS sequence"/>
</dbReference>
<dbReference type="EMBL" id="JAPFQN010000001">
    <property type="protein sequence ID" value="MCX2742372.1"/>
    <property type="molecule type" value="Genomic_DNA"/>
</dbReference>
<protein>
    <submittedName>
        <fullName evidence="1">Uncharacterized protein</fullName>
    </submittedName>
</protein>
<evidence type="ECO:0000313" key="1">
    <source>
        <dbReference type="EMBL" id="MCX2742372.1"/>
    </source>
</evidence>
<accession>A0ABT3RM66</accession>
<comment type="caution">
    <text evidence="1">The sequence shown here is derived from an EMBL/GenBank/DDBJ whole genome shotgun (WGS) entry which is preliminary data.</text>
</comment>
<reference evidence="1 2" key="1">
    <citation type="submission" date="2022-11" db="EMBL/GenBank/DDBJ databases">
        <title>The characterization of three novel Bacteroidetes species and genomic analysis of their roles in tidal elemental geochemical cycles.</title>
        <authorList>
            <person name="Ma K."/>
        </authorList>
    </citation>
    <scope>NUCLEOTIDE SEQUENCE [LARGE SCALE GENOMIC DNA]</scope>
    <source>
        <strain evidence="1 2">M17</strain>
    </source>
</reference>
<name>A0ABT3RM66_9BACT</name>
<proteinExistence type="predicted"/>
<gene>
    <name evidence="1" type="ORF">OO013_00770</name>
</gene>
<sequence length="208" mass="23820">MKPKIYILESASVDGELGTDTKELATNKCECGIIRPLIPKFIKVEYIFDTWEGSDVLAGSKSFFVSERLKNEMINDGIKSVEFLKIEASKREYFEIDSSVQKNTLPDFYYLDVLNKNIYCVSKIYNEIECNKCGLKKWELKDNGLDALIKGVTGEGSEESLKIKYDSWKGEDIFYCEMHNKPIITEQFLSCIKKFDIGNLKLGNASWI</sequence>